<gene>
    <name evidence="1" type="ORF">Lalb_Chr12g0207371</name>
</gene>
<dbReference type="EMBL" id="WOCE01000012">
    <property type="protein sequence ID" value="KAE9603146.1"/>
    <property type="molecule type" value="Genomic_DNA"/>
</dbReference>
<accession>A0A6A4PNY5</accession>
<name>A0A6A4PNY5_LUPAL</name>
<comment type="caution">
    <text evidence="1">The sequence shown here is derived from an EMBL/GenBank/DDBJ whole genome shotgun (WGS) entry which is preliminary data.</text>
</comment>
<dbReference type="Proteomes" id="UP000447434">
    <property type="component" value="Chromosome 12"/>
</dbReference>
<protein>
    <submittedName>
        <fullName evidence="1">Uncharacterized protein</fullName>
    </submittedName>
</protein>
<dbReference type="AlphaFoldDB" id="A0A6A4PNY5"/>
<organism evidence="1 2">
    <name type="scientific">Lupinus albus</name>
    <name type="common">White lupine</name>
    <name type="synonym">Lupinus termis</name>
    <dbReference type="NCBI Taxonomy" id="3870"/>
    <lineage>
        <taxon>Eukaryota</taxon>
        <taxon>Viridiplantae</taxon>
        <taxon>Streptophyta</taxon>
        <taxon>Embryophyta</taxon>
        <taxon>Tracheophyta</taxon>
        <taxon>Spermatophyta</taxon>
        <taxon>Magnoliopsida</taxon>
        <taxon>eudicotyledons</taxon>
        <taxon>Gunneridae</taxon>
        <taxon>Pentapetalae</taxon>
        <taxon>rosids</taxon>
        <taxon>fabids</taxon>
        <taxon>Fabales</taxon>
        <taxon>Fabaceae</taxon>
        <taxon>Papilionoideae</taxon>
        <taxon>50 kb inversion clade</taxon>
        <taxon>genistoids sensu lato</taxon>
        <taxon>core genistoids</taxon>
        <taxon>Genisteae</taxon>
        <taxon>Lupinus</taxon>
    </lineage>
</organism>
<proteinExistence type="predicted"/>
<evidence type="ECO:0000313" key="2">
    <source>
        <dbReference type="Proteomes" id="UP000447434"/>
    </source>
</evidence>
<keyword evidence="2" id="KW-1185">Reference proteome</keyword>
<evidence type="ECO:0000313" key="1">
    <source>
        <dbReference type="EMBL" id="KAE9603146.1"/>
    </source>
</evidence>
<sequence>MVNHLVTTNIYGYVCSDDGCIYGLCIGGVPMKIKLILADQNGLETLARVM</sequence>
<reference evidence="2" key="1">
    <citation type="journal article" date="2020" name="Nat. Commun.">
        <title>Genome sequence of the cluster root forming white lupin.</title>
        <authorList>
            <person name="Hufnagel B."/>
            <person name="Marques A."/>
            <person name="Soriano A."/>
            <person name="Marques L."/>
            <person name="Divol F."/>
            <person name="Doumas P."/>
            <person name="Sallet E."/>
            <person name="Mancinotti D."/>
            <person name="Carrere S."/>
            <person name="Marande W."/>
            <person name="Arribat S."/>
            <person name="Keller J."/>
            <person name="Huneau C."/>
            <person name="Blein T."/>
            <person name="Aime D."/>
            <person name="Laguerre M."/>
            <person name="Taylor J."/>
            <person name="Schubert V."/>
            <person name="Nelson M."/>
            <person name="Geu-Flores F."/>
            <person name="Crespi M."/>
            <person name="Gallardo-Guerrero K."/>
            <person name="Delaux P.-M."/>
            <person name="Salse J."/>
            <person name="Berges H."/>
            <person name="Guyot R."/>
            <person name="Gouzy J."/>
            <person name="Peret B."/>
        </authorList>
    </citation>
    <scope>NUCLEOTIDE SEQUENCE [LARGE SCALE GENOMIC DNA]</scope>
    <source>
        <strain evidence="2">cv. Amiga</strain>
    </source>
</reference>